<reference evidence="2 3" key="1">
    <citation type="journal article" date="2018" name="Nat. Ecol. Evol.">
        <title>Shark genomes provide insights into elasmobranch evolution and the origin of vertebrates.</title>
        <authorList>
            <person name="Hara Y"/>
            <person name="Yamaguchi K"/>
            <person name="Onimaru K"/>
            <person name="Kadota M"/>
            <person name="Koyanagi M"/>
            <person name="Keeley SD"/>
            <person name="Tatsumi K"/>
            <person name="Tanaka K"/>
            <person name="Motone F"/>
            <person name="Kageyama Y"/>
            <person name="Nozu R"/>
            <person name="Adachi N"/>
            <person name="Nishimura O"/>
            <person name="Nakagawa R"/>
            <person name="Tanegashima C"/>
            <person name="Kiyatake I"/>
            <person name="Matsumoto R"/>
            <person name="Murakumo K"/>
            <person name="Nishida K"/>
            <person name="Terakita A"/>
            <person name="Kuratani S"/>
            <person name="Sato K"/>
            <person name="Hyodo S Kuraku.S."/>
        </authorList>
    </citation>
    <scope>NUCLEOTIDE SEQUENCE [LARGE SCALE GENOMIC DNA]</scope>
</reference>
<organism evidence="2 3">
    <name type="scientific">Chiloscyllium punctatum</name>
    <name type="common">Brownbanded bambooshark</name>
    <name type="synonym">Hemiscyllium punctatum</name>
    <dbReference type="NCBI Taxonomy" id="137246"/>
    <lineage>
        <taxon>Eukaryota</taxon>
        <taxon>Metazoa</taxon>
        <taxon>Chordata</taxon>
        <taxon>Craniata</taxon>
        <taxon>Vertebrata</taxon>
        <taxon>Chondrichthyes</taxon>
        <taxon>Elasmobranchii</taxon>
        <taxon>Galeomorphii</taxon>
        <taxon>Galeoidea</taxon>
        <taxon>Orectolobiformes</taxon>
        <taxon>Hemiscylliidae</taxon>
        <taxon>Chiloscyllium</taxon>
    </lineage>
</organism>
<evidence type="ECO:0000313" key="2">
    <source>
        <dbReference type="EMBL" id="GCC23106.1"/>
    </source>
</evidence>
<evidence type="ECO:0000313" key="3">
    <source>
        <dbReference type="Proteomes" id="UP000287033"/>
    </source>
</evidence>
<evidence type="ECO:0000256" key="1">
    <source>
        <dbReference type="SAM" id="MobiDB-lite"/>
    </source>
</evidence>
<feature type="region of interest" description="Disordered" evidence="1">
    <location>
        <begin position="1"/>
        <end position="28"/>
    </location>
</feature>
<gene>
    <name evidence="2" type="ORF">chiPu_0001499</name>
</gene>
<sequence>MEEGRGRKFRAGSPGLSIGQGNNDNQEVVLNNDKEINEDKGFGEGDIDKDIEGIRTEVDKYQGRSEDIGKVELSNKSLNELLDIIEDKISKSKRVIMSGGDIVMEEIIKKLDIRKENKKEDKKKHKSNK</sequence>
<feature type="compositionally biased region" description="Polar residues" evidence="1">
    <location>
        <begin position="19"/>
        <end position="28"/>
    </location>
</feature>
<dbReference type="Proteomes" id="UP000287033">
    <property type="component" value="Unassembled WGS sequence"/>
</dbReference>
<proteinExistence type="predicted"/>
<protein>
    <submittedName>
        <fullName evidence="2">Uncharacterized protein</fullName>
    </submittedName>
</protein>
<accession>A0A401RY75</accession>
<keyword evidence="3" id="KW-1185">Reference proteome</keyword>
<name>A0A401RY75_CHIPU</name>
<dbReference type="AlphaFoldDB" id="A0A401RY75"/>
<comment type="caution">
    <text evidence="2">The sequence shown here is derived from an EMBL/GenBank/DDBJ whole genome shotgun (WGS) entry which is preliminary data.</text>
</comment>
<dbReference type="EMBL" id="BEZZ01000022">
    <property type="protein sequence ID" value="GCC23106.1"/>
    <property type="molecule type" value="Genomic_DNA"/>
</dbReference>